<dbReference type="EMBL" id="CP125669">
    <property type="protein sequence ID" value="WHP04535.1"/>
    <property type="molecule type" value="Genomic_DNA"/>
</dbReference>
<evidence type="ECO:0000313" key="3">
    <source>
        <dbReference type="EMBL" id="WHP06128.1"/>
    </source>
</evidence>
<organism evidence="4 5">
    <name type="scientific">Acinetobacter corruptisaponis</name>
    <dbReference type="NCBI Taxonomy" id="3045147"/>
    <lineage>
        <taxon>Bacteria</taxon>
        <taxon>Pseudomonadati</taxon>
        <taxon>Pseudomonadota</taxon>
        <taxon>Gammaproteobacteria</taxon>
        <taxon>Moraxellales</taxon>
        <taxon>Moraxellaceae</taxon>
        <taxon>Acinetobacter</taxon>
    </lineage>
</organism>
<gene>
    <name evidence="3" type="ORF">QLH32_01220</name>
    <name evidence="4" type="ORF">QLH32_07685</name>
    <name evidence="2" type="ORF">QLH32_10695</name>
</gene>
<proteinExistence type="predicted"/>
<protein>
    <submittedName>
        <fullName evidence="4">Winged helix-turn-helix domain-containing protein</fullName>
    </submittedName>
</protein>
<sequence length="159" mass="18695">MKNQQIQHDLSAYNFGELSTREKDPRARTRLLILHQYSIGKSTPEISESMYISEHTVMKTRRKYWKYGLSSIYDQPRSGRKPKLAKQDIDTFKTLIVKEQEDKERGSLVCDDIVELAKEHFKVDYSRNGMYHVLKRIGMSWISARSQHPQADIAKQEDF</sequence>
<dbReference type="Pfam" id="PF13384">
    <property type="entry name" value="HTH_23"/>
    <property type="match status" value="1"/>
</dbReference>
<dbReference type="InterPro" id="IPR009057">
    <property type="entry name" value="Homeodomain-like_sf"/>
</dbReference>
<dbReference type="Pfam" id="PF13592">
    <property type="entry name" value="HTH_33"/>
    <property type="match status" value="1"/>
</dbReference>
<name>A0ABY8S7C0_9GAMM</name>
<feature type="domain" description="Winged helix-turn helix" evidence="1">
    <location>
        <begin position="110"/>
        <end position="159"/>
    </location>
</feature>
<dbReference type="Proteomes" id="UP001229836">
    <property type="component" value="Chromosome"/>
</dbReference>
<dbReference type="SUPFAM" id="SSF46689">
    <property type="entry name" value="Homeodomain-like"/>
    <property type="match status" value="1"/>
</dbReference>
<evidence type="ECO:0000259" key="1">
    <source>
        <dbReference type="Pfam" id="PF13592"/>
    </source>
</evidence>
<dbReference type="RefSeq" id="WP_283266218.1">
    <property type="nucleotide sequence ID" value="NZ_CP125669.1"/>
</dbReference>
<evidence type="ECO:0000313" key="4">
    <source>
        <dbReference type="EMBL" id="WHP07321.1"/>
    </source>
</evidence>
<dbReference type="EMBL" id="CP125669">
    <property type="protein sequence ID" value="WHP06128.1"/>
    <property type="molecule type" value="Genomic_DNA"/>
</dbReference>
<reference evidence="4 5" key="1">
    <citation type="submission" date="2023-05" db="EMBL/GenBank/DDBJ databases">
        <title>The complete genome of Acinetobacter sp. nov KCTC 92772.</title>
        <authorList>
            <person name="Zhou G."/>
        </authorList>
    </citation>
    <scope>NUCLEOTIDE SEQUENCE [LARGE SCALE GENOMIC DNA]</scope>
    <source>
        <strain evidence="4 5">KCTC 92772</strain>
    </source>
</reference>
<evidence type="ECO:0000313" key="2">
    <source>
        <dbReference type="EMBL" id="WHP04535.1"/>
    </source>
</evidence>
<keyword evidence="5" id="KW-1185">Reference proteome</keyword>
<dbReference type="EMBL" id="CP125669">
    <property type="protein sequence ID" value="WHP07321.1"/>
    <property type="molecule type" value="Genomic_DNA"/>
</dbReference>
<dbReference type="InterPro" id="IPR025959">
    <property type="entry name" value="Winged_HTH_dom"/>
</dbReference>
<evidence type="ECO:0000313" key="5">
    <source>
        <dbReference type="Proteomes" id="UP001229836"/>
    </source>
</evidence>
<accession>A0ABY8S7C0</accession>